<dbReference type="NCBIfam" id="TIGR02985">
    <property type="entry name" value="Sig70_bacteroi1"/>
    <property type="match status" value="1"/>
</dbReference>
<dbReference type="Pfam" id="PF04542">
    <property type="entry name" value="Sigma70_r2"/>
    <property type="match status" value="1"/>
</dbReference>
<evidence type="ECO:0000256" key="2">
    <source>
        <dbReference type="ARBA" id="ARBA00023015"/>
    </source>
</evidence>
<keyword evidence="4" id="KW-0804">Transcription</keyword>
<feature type="domain" description="RNA polymerase sigma-70 region 2" evidence="5">
    <location>
        <begin position="27"/>
        <end position="94"/>
    </location>
</feature>
<dbReference type="InterPro" id="IPR036388">
    <property type="entry name" value="WH-like_DNA-bd_sf"/>
</dbReference>
<dbReference type="RefSeq" id="WP_079467497.1">
    <property type="nucleotide sequence ID" value="NZ_FUZZ01000001.1"/>
</dbReference>
<dbReference type="InterPro" id="IPR014327">
    <property type="entry name" value="RNA_pol_sigma70_bacteroid"/>
</dbReference>
<dbReference type="GO" id="GO:0016987">
    <property type="term" value="F:sigma factor activity"/>
    <property type="evidence" value="ECO:0007669"/>
    <property type="project" value="UniProtKB-KW"/>
</dbReference>
<dbReference type="Gene3D" id="1.10.1740.10">
    <property type="match status" value="1"/>
</dbReference>
<dbReference type="InterPro" id="IPR039425">
    <property type="entry name" value="RNA_pol_sigma-70-like"/>
</dbReference>
<evidence type="ECO:0000256" key="3">
    <source>
        <dbReference type="ARBA" id="ARBA00023082"/>
    </source>
</evidence>
<dbReference type="Pfam" id="PF08281">
    <property type="entry name" value="Sigma70_r4_2"/>
    <property type="match status" value="1"/>
</dbReference>
<dbReference type="EMBL" id="FUZZ01000001">
    <property type="protein sequence ID" value="SKC94898.1"/>
    <property type="molecule type" value="Genomic_DNA"/>
</dbReference>
<dbReference type="PANTHER" id="PTHR43133">
    <property type="entry name" value="RNA POLYMERASE ECF-TYPE SIGMA FACTO"/>
    <property type="match status" value="1"/>
</dbReference>
<organism evidence="7 8">
    <name type="scientific">Chitinophaga ginsengisegetis</name>
    <dbReference type="NCBI Taxonomy" id="393003"/>
    <lineage>
        <taxon>Bacteria</taxon>
        <taxon>Pseudomonadati</taxon>
        <taxon>Bacteroidota</taxon>
        <taxon>Chitinophagia</taxon>
        <taxon>Chitinophagales</taxon>
        <taxon>Chitinophagaceae</taxon>
        <taxon>Chitinophaga</taxon>
    </lineage>
</organism>
<dbReference type="GO" id="GO:0003677">
    <property type="term" value="F:DNA binding"/>
    <property type="evidence" value="ECO:0007669"/>
    <property type="project" value="InterPro"/>
</dbReference>
<dbReference type="Proteomes" id="UP000190166">
    <property type="component" value="Unassembled WGS sequence"/>
</dbReference>
<evidence type="ECO:0000313" key="8">
    <source>
        <dbReference type="Proteomes" id="UP000190166"/>
    </source>
</evidence>
<dbReference type="InterPro" id="IPR007627">
    <property type="entry name" value="RNA_pol_sigma70_r2"/>
</dbReference>
<dbReference type="PANTHER" id="PTHR43133:SF46">
    <property type="entry name" value="RNA POLYMERASE SIGMA-70 FACTOR ECF SUBFAMILY"/>
    <property type="match status" value="1"/>
</dbReference>
<evidence type="ECO:0000256" key="1">
    <source>
        <dbReference type="ARBA" id="ARBA00010641"/>
    </source>
</evidence>
<reference evidence="7 8" key="1">
    <citation type="submission" date="2017-02" db="EMBL/GenBank/DDBJ databases">
        <authorList>
            <person name="Peterson S.W."/>
        </authorList>
    </citation>
    <scope>NUCLEOTIDE SEQUENCE [LARGE SCALE GENOMIC DNA]</scope>
    <source>
        <strain evidence="7 8">DSM 18108</strain>
    </source>
</reference>
<dbReference type="STRING" id="393003.SAMN05660461_0139"/>
<dbReference type="Gene3D" id="1.10.10.10">
    <property type="entry name" value="Winged helix-like DNA-binding domain superfamily/Winged helix DNA-binding domain"/>
    <property type="match status" value="1"/>
</dbReference>
<gene>
    <name evidence="7" type="ORF">SAMN05660461_0139</name>
</gene>
<feature type="domain" description="RNA polymerase sigma factor 70 region 4 type 2" evidence="6">
    <location>
        <begin position="125"/>
        <end position="170"/>
    </location>
</feature>
<dbReference type="GO" id="GO:0006352">
    <property type="term" value="P:DNA-templated transcription initiation"/>
    <property type="evidence" value="ECO:0007669"/>
    <property type="project" value="InterPro"/>
</dbReference>
<proteinExistence type="inferred from homology"/>
<dbReference type="AlphaFoldDB" id="A0A1T5N4D7"/>
<protein>
    <submittedName>
        <fullName evidence="7">RNA polymerase sigma-70 factor, ECF subfamily</fullName>
    </submittedName>
</protein>
<dbReference type="InterPro" id="IPR013324">
    <property type="entry name" value="RNA_pol_sigma_r3/r4-like"/>
</dbReference>
<sequence length="197" mass="22931">MGADNSYTDEELIQLLQTGNEPAFNLLFERYRDKLYYYLITIVKAPEIAEEIVTDIFVKFWIGKELLHNIRNLESFLHKVAYHKALDFLRTTARHARLQQIYIDRQEPAFQRGADELLIDAECRQLLLQAINQLPPQRKLIYAMSREQGLTHRQIAEALRLSPSTVKNSMVAATRSISDFLRRHHSSKAALNLFFIS</sequence>
<evidence type="ECO:0000313" key="7">
    <source>
        <dbReference type="EMBL" id="SKC94898.1"/>
    </source>
</evidence>
<comment type="similarity">
    <text evidence="1">Belongs to the sigma-70 factor family. ECF subfamily.</text>
</comment>
<dbReference type="InterPro" id="IPR013249">
    <property type="entry name" value="RNA_pol_sigma70_r4_t2"/>
</dbReference>
<keyword evidence="8" id="KW-1185">Reference proteome</keyword>
<dbReference type="InterPro" id="IPR014284">
    <property type="entry name" value="RNA_pol_sigma-70_dom"/>
</dbReference>
<keyword evidence="2" id="KW-0805">Transcription regulation</keyword>
<dbReference type="NCBIfam" id="TIGR02937">
    <property type="entry name" value="sigma70-ECF"/>
    <property type="match status" value="1"/>
</dbReference>
<dbReference type="InterPro" id="IPR013325">
    <property type="entry name" value="RNA_pol_sigma_r2"/>
</dbReference>
<dbReference type="SUPFAM" id="SSF88946">
    <property type="entry name" value="Sigma2 domain of RNA polymerase sigma factors"/>
    <property type="match status" value="1"/>
</dbReference>
<evidence type="ECO:0000259" key="6">
    <source>
        <dbReference type="Pfam" id="PF08281"/>
    </source>
</evidence>
<evidence type="ECO:0000259" key="5">
    <source>
        <dbReference type="Pfam" id="PF04542"/>
    </source>
</evidence>
<accession>A0A1T5N4D7</accession>
<dbReference type="SUPFAM" id="SSF88659">
    <property type="entry name" value="Sigma3 and sigma4 domains of RNA polymerase sigma factors"/>
    <property type="match status" value="1"/>
</dbReference>
<name>A0A1T5N4D7_9BACT</name>
<evidence type="ECO:0000256" key="4">
    <source>
        <dbReference type="ARBA" id="ARBA00023163"/>
    </source>
</evidence>
<keyword evidence="3" id="KW-0731">Sigma factor</keyword>